<dbReference type="GO" id="GO:0022857">
    <property type="term" value="F:transmembrane transporter activity"/>
    <property type="evidence" value="ECO:0007669"/>
    <property type="project" value="UniProtKB-ARBA"/>
</dbReference>
<accession>F7XLL9</accession>
<dbReference type="GO" id="GO:0005524">
    <property type="term" value="F:ATP binding"/>
    <property type="evidence" value="ECO:0007669"/>
    <property type="project" value="UniProtKB-KW"/>
</dbReference>
<evidence type="ECO:0000256" key="3">
    <source>
        <dbReference type="ARBA" id="ARBA00022840"/>
    </source>
</evidence>
<dbReference type="RefSeq" id="WP_013898277.1">
    <property type="nucleotide sequence ID" value="NC_015676.1"/>
</dbReference>
<feature type="domain" description="ABC transporter" evidence="4">
    <location>
        <begin position="18"/>
        <end position="240"/>
    </location>
</feature>
<dbReference type="GeneID" id="10822602"/>
<sequence>METCCEVTEHKSNPDLIIEAVNICKSYKIGDMEIEVLKNVNIRVKKGEFVAIMGPSGSGKSTLMNILGILDRPTCGSFFITGRDISKASDNELALIRGLEIGFVFQNFNLVPRLNALQNVQLPTYANRKKGIEPGKRAEELLNLVGLGDRIHHKPNELSGGQSQRVAIARALINDPSLILADEPTGNLDTKTGEEIMNIFRDLHKKGSTIVMITHDPEVAEHADRVVHLRDGVIEDQDHD</sequence>
<keyword evidence="6" id="KW-1185">Reference proteome</keyword>
<dbReference type="InterPro" id="IPR017871">
    <property type="entry name" value="ABC_transporter-like_CS"/>
</dbReference>
<organism evidence="5 6">
    <name type="scientific">Methanosalsum zhilinae (strain DSM 4017 / NBRC 107636 / OCM 62 / WeN5)</name>
    <name type="common">Methanohalophilus zhilinae</name>
    <dbReference type="NCBI Taxonomy" id="679901"/>
    <lineage>
        <taxon>Archaea</taxon>
        <taxon>Methanobacteriati</taxon>
        <taxon>Methanobacteriota</taxon>
        <taxon>Stenosarchaea group</taxon>
        <taxon>Methanomicrobia</taxon>
        <taxon>Methanosarcinales</taxon>
        <taxon>Methanosarcinaceae</taxon>
        <taxon>Methanosalsum</taxon>
    </lineage>
</organism>
<dbReference type="AlphaFoldDB" id="F7XLL9"/>
<keyword evidence="3" id="KW-0067">ATP-binding</keyword>
<dbReference type="InterPro" id="IPR017911">
    <property type="entry name" value="MacB-like_ATP-bd"/>
</dbReference>
<evidence type="ECO:0000313" key="6">
    <source>
        <dbReference type="Proteomes" id="UP000006622"/>
    </source>
</evidence>
<protein>
    <submittedName>
        <fullName evidence="5">ABC transporter related protein</fullName>
    </submittedName>
</protein>
<gene>
    <name evidence="5" type="ordered locus">Mzhil_0980</name>
</gene>
<dbReference type="Gene3D" id="3.40.50.300">
    <property type="entry name" value="P-loop containing nucleotide triphosphate hydrolases"/>
    <property type="match status" value="1"/>
</dbReference>
<dbReference type="InterPro" id="IPR003439">
    <property type="entry name" value="ABC_transporter-like_ATP-bd"/>
</dbReference>
<dbReference type="InterPro" id="IPR003593">
    <property type="entry name" value="AAA+_ATPase"/>
</dbReference>
<dbReference type="SMART" id="SM00382">
    <property type="entry name" value="AAA"/>
    <property type="match status" value="1"/>
</dbReference>
<evidence type="ECO:0000256" key="2">
    <source>
        <dbReference type="ARBA" id="ARBA00022741"/>
    </source>
</evidence>
<reference evidence="5" key="1">
    <citation type="submission" date="2010-07" db="EMBL/GenBank/DDBJ databases">
        <title>The complete genome of Methanosalsum zhilinae DSM 4017.</title>
        <authorList>
            <consortium name="US DOE Joint Genome Institute (JGI-PGF)"/>
            <person name="Lucas S."/>
            <person name="Copeland A."/>
            <person name="Lapidus A."/>
            <person name="Glavina del Rio T."/>
            <person name="Dalin E."/>
            <person name="Tice H."/>
            <person name="Bruce D."/>
            <person name="Goodwin L."/>
            <person name="Pitluck S."/>
            <person name="Kyrpides N."/>
            <person name="Mavromatis K."/>
            <person name="Ovchinnikova G."/>
            <person name="Daligault H."/>
            <person name="Detter J.C."/>
            <person name="Han C."/>
            <person name="Tapia R."/>
            <person name="Larimer F."/>
            <person name="Land M."/>
            <person name="Hauser L."/>
            <person name="Markowitz V."/>
            <person name="Cheng J.-F."/>
            <person name="Hugenholtz P."/>
            <person name="Woyke T."/>
            <person name="Wu D."/>
            <person name="Spring S."/>
            <person name="Schueler E."/>
            <person name="Brambilla E."/>
            <person name="Klenk H.-P."/>
            <person name="Eisen J.A."/>
        </authorList>
    </citation>
    <scope>NUCLEOTIDE SEQUENCE</scope>
    <source>
        <strain evidence="5">DSM 4017</strain>
    </source>
</reference>
<keyword evidence="1" id="KW-0813">Transport</keyword>
<dbReference type="GO" id="GO:0005886">
    <property type="term" value="C:plasma membrane"/>
    <property type="evidence" value="ECO:0007669"/>
    <property type="project" value="TreeGrafter"/>
</dbReference>
<dbReference type="PANTHER" id="PTHR24220:SF86">
    <property type="entry name" value="ABC TRANSPORTER ABCH.1"/>
    <property type="match status" value="1"/>
</dbReference>
<name>F7XLL9_METZD</name>
<dbReference type="FunFam" id="3.40.50.300:FF:000032">
    <property type="entry name" value="Export ABC transporter ATP-binding protein"/>
    <property type="match status" value="1"/>
</dbReference>
<dbReference type="InterPro" id="IPR015854">
    <property type="entry name" value="ABC_transpr_LolD-like"/>
</dbReference>
<evidence type="ECO:0000313" key="5">
    <source>
        <dbReference type="EMBL" id="AEH60838.1"/>
    </source>
</evidence>
<dbReference type="GO" id="GO:0016887">
    <property type="term" value="F:ATP hydrolysis activity"/>
    <property type="evidence" value="ECO:0007669"/>
    <property type="project" value="InterPro"/>
</dbReference>
<proteinExistence type="predicted"/>
<dbReference type="KEGG" id="mzh:Mzhil_0980"/>
<dbReference type="InterPro" id="IPR027417">
    <property type="entry name" value="P-loop_NTPase"/>
</dbReference>
<dbReference type="PROSITE" id="PS00211">
    <property type="entry name" value="ABC_TRANSPORTER_1"/>
    <property type="match status" value="1"/>
</dbReference>
<dbReference type="PROSITE" id="PS50893">
    <property type="entry name" value="ABC_TRANSPORTER_2"/>
    <property type="match status" value="1"/>
</dbReference>
<evidence type="ECO:0000256" key="1">
    <source>
        <dbReference type="ARBA" id="ARBA00022448"/>
    </source>
</evidence>
<dbReference type="CDD" id="cd03255">
    <property type="entry name" value="ABC_MJ0796_LolCDE_FtsE"/>
    <property type="match status" value="1"/>
</dbReference>
<dbReference type="SUPFAM" id="SSF52540">
    <property type="entry name" value="P-loop containing nucleoside triphosphate hydrolases"/>
    <property type="match status" value="1"/>
</dbReference>
<dbReference type="Pfam" id="PF00005">
    <property type="entry name" value="ABC_tran"/>
    <property type="match status" value="1"/>
</dbReference>
<dbReference type="PANTHER" id="PTHR24220">
    <property type="entry name" value="IMPORT ATP-BINDING PROTEIN"/>
    <property type="match status" value="1"/>
</dbReference>
<keyword evidence="2" id="KW-0547">Nucleotide-binding</keyword>
<dbReference type="GO" id="GO:0098796">
    <property type="term" value="C:membrane protein complex"/>
    <property type="evidence" value="ECO:0007669"/>
    <property type="project" value="UniProtKB-ARBA"/>
</dbReference>
<dbReference type="Proteomes" id="UP000006622">
    <property type="component" value="Chromosome"/>
</dbReference>
<dbReference type="EMBL" id="CP002101">
    <property type="protein sequence ID" value="AEH60838.1"/>
    <property type="molecule type" value="Genomic_DNA"/>
</dbReference>
<dbReference type="STRING" id="679901.Mzhil_0980"/>
<dbReference type="HOGENOM" id="CLU_000604_1_22_2"/>
<evidence type="ECO:0000259" key="4">
    <source>
        <dbReference type="PROSITE" id="PS50893"/>
    </source>
</evidence>